<keyword evidence="4" id="KW-0808">Transferase</keyword>
<organism evidence="8 9">
    <name type="scientific">Meripilus lineatus</name>
    <dbReference type="NCBI Taxonomy" id="2056292"/>
    <lineage>
        <taxon>Eukaryota</taxon>
        <taxon>Fungi</taxon>
        <taxon>Dikarya</taxon>
        <taxon>Basidiomycota</taxon>
        <taxon>Agaricomycotina</taxon>
        <taxon>Agaricomycetes</taxon>
        <taxon>Polyporales</taxon>
        <taxon>Meripilaceae</taxon>
        <taxon>Meripilus</taxon>
    </lineage>
</organism>
<dbReference type="CDD" id="cd00609">
    <property type="entry name" value="AAT_like"/>
    <property type="match status" value="1"/>
</dbReference>
<evidence type="ECO:0000256" key="3">
    <source>
        <dbReference type="ARBA" id="ARBA00022576"/>
    </source>
</evidence>
<dbReference type="Pfam" id="PF00155">
    <property type="entry name" value="Aminotran_1_2"/>
    <property type="match status" value="1"/>
</dbReference>
<keyword evidence="3" id="KW-0032">Aminotransferase</keyword>
<dbReference type="Proteomes" id="UP001212997">
    <property type="component" value="Unassembled WGS sequence"/>
</dbReference>
<keyword evidence="9" id="KW-1185">Reference proteome</keyword>
<gene>
    <name evidence="8" type="ORF">NLI96_g5538</name>
</gene>
<keyword evidence="5" id="KW-0663">Pyridoxal phosphate</keyword>
<evidence type="ECO:0000313" key="9">
    <source>
        <dbReference type="Proteomes" id="UP001212997"/>
    </source>
</evidence>
<dbReference type="PANTHER" id="PTHR42790">
    <property type="entry name" value="AMINOTRANSFERASE"/>
    <property type="match status" value="1"/>
</dbReference>
<name>A0AAD5V2U8_9APHY</name>
<sequence>MPSSTSVDLTHHLSTETRLRKPNPMKAIWRLTRRKPKMISLANGDPHFSLYPIRRVEFEVASVGEDIENPVQTWRTSGPSAPSQRFVSTTDGPSSLPLKSALQYSAGAGLPDAQRAVTELTNHYHSPPDHHTTLTLGNSDGVAKCFRLLGEPGDHFLADEFSFSSLTNAPLSHGIKWVSVKIDQGGLVPEDLERILSNWNEEEQGRRPHVLYTVPCGQNPTGCTLSVERRKKIYALAQRFDFIIIEDDPYYYLQYESPDDNVDCTSKDFKFIPSFLSMDVDGRVMRVDSFSKIMAPGMRLGWITSNFAFHDALVTLTDSSTHHPHAFGQIFITEMLFAEGGWSIAGFDRWVRSLRDEYKRRRDFFVDSFYNEVARSGYASAELPEAGMFLWMKVHLQKHPRFRTYKNGDGNAPGPKTNTKELMEELFERCLDGGVVVMPASVFLVPEAAKTTDEDPIEDRLNFFRLTFAGPEDTMVPALEILGQVLKEFFTEK</sequence>
<dbReference type="GO" id="GO:0030170">
    <property type="term" value="F:pyridoxal phosphate binding"/>
    <property type="evidence" value="ECO:0007669"/>
    <property type="project" value="InterPro"/>
</dbReference>
<comment type="similarity">
    <text evidence="2">Belongs to the class-I pyridoxal-phosphate-dependent aminotransferase family.</text>
</comment>
<dbReference type="SUPFAM" id="SSF53383">
    <property type="entry name" value="PLP-dependent transferases"/>
    <property type="match status" value="1"/>
</dbReference>
<dbReference type="GO" id="GO:1901605">
    <property type="term" value="P:alpha-amino acid metabolic process"/>
    <property type="evidence" value="ECO:0007669"/>
    <property type="project" value="TreeGrafter"/>
</dbReference>
<proteinExistence type="inferred from homology"/>
<comment type="cofactor">
    <cofactor evidence="1">
        <name>pyridoxal 5'-phosphate</name>
        <dbReference type="ChEBI" id="CHEBI:597326"/>
    </cofactor>
</comment>
<dbReference type="AlphaFoldDB" id="A0AAD5V2U8"/>
<evidence type="ECO:0000256" key="4">
    <source>
        <dbReference type="ARBA" id="ARBA00022679"/>
    </source>
</evidence>
<dbReference type="InterPro" id="IPR050859">
    <property type="entry name" value="Class-I_PLP-dep_aminotransf"/>
</dbReference>
<dbReference type="PANTHER" id="PTHR42790:SF19">
    <property type="entry name" value="KYNURENINE_ALPHA-AMINOADIPATE AMINOTRANSFERASE, MITOCHONDRIAL"/>
    <property type="match status" value="1"/>
</dbReference>
<dbReference type="Gene3D" id="3.40.640.10">
    <property type="entry name" value="Type I PLP-dependent aspartate aminotransferase-like (Major domain)"/>
    <property type="match status" value="1"/>
</dbReference>
<evidence type="ECO:0000256" key="5">
    <source>
        <dbReference type="ARBA" id="ARBA00022898"/>
    </source>
</evidence>
<feature type="region of interest" description="Disordered" evidence="6">
    <location>
        <begin position="75"/>
        <end position="94"/>
    </location>
</feature>
<evidence type="ECO:0000256" key="1">
    <source>
        <dbReference type="ARBA" id="ARBA00001933"/>
    </source>
</evidence>
<dbReference type="InterPro" id="IPR015424">
    <property type="entry name" value="PyrdxlP-dep_Trfase"/>
</dbReference>
<accession>A0AAD5V2U8</accession>
<evidence type="ECO:0000259" key="7">
    <source>
        <dbReference type="Pfam" id="PF00155"/>
    </source>
</evidence>
<comment type="caution">
    <text evidence="8">The sequence shown here is derived from an EMBL/GenBank/DDBJ whole genome shotgun (WGS) entry which is preliminary data.</text>
</comment>
<protein>
    <recommendedName>
        <fullName evidence="7">Aminotransferase class I/classII large domain-containing protein</fullName>
    </recommendedName>
</protein>
<evidence type="ECO:0000256" key="2">
    <source>
        <dbReference type="ARBA" id="ARBA00007441"/>
    </source>
</evidence>
<dbReference type="EMBL" id="JANAWD010000183">
    <property type="protein sequence ID" value="KAJ3484598.1"/>
    <property type="molecule type" value="Genomic_DNA"/>
</dbReference>
<reference evidence="8" key="1">
    <citation type="submission" date="2022-07" db="EMBL/GenBank/DDBJ databases">
        <title>Genome Sequence of Physisporinus lineatus.</title>
        <authorList>
            <person name="Buettner E."/>
        </authorList>
    </citation>
    <scope>NUCLEOTIDE SEQUENCE</scope>
    <source>
        <strain evidence="8">VT162</strain>
    </source>
</reference>
<dbReference type="InterPro" id="IPR015421">
    <property type="entry name" value="PyrdxlP-dep_Trfase_major"/>
</dbReference>
<dbReference type="InterPro" id="IPR004839">
    <property type="entry name" value="Aminotransferase_I/II_large"/>
</dbReference>
<dbReference type="GO" id="GO:0008483">
    <property type="term" value="F:transaminase activity"/>
    <property type="evidence" value="ECO:0007669"/>
    <property type="project" value="UniProtKB-KW"/>
</dbReference>
<evidence type="ECO:0000313" key="8">
    <source>
        <dbReference type="EMBL" id="KAJ3484598.1"/>
    </source>
</evidence>
<evidence type="ECO:0000256" key="6">
    <source>
        <dbReference type="SAM" id="MobiDB-lite"/>
    </source>
</evidence>
<feature type="domain" description="Aminotransferase class I/classII large" evidence="7">
    <location>
        <begin position="101"/>
        <end position="475"/>
    </location>
</feature>
<feature type="compositionally biased region" description="Polar residues" evidence="6">
    <location>
        <begin position="75"/>
        <end position="93"/>
    </location>
</feature>